<dbReference type="Gene3D" id="3.80.10.10">
    <property type="entry name" value="Ribonuclease Inhibitor"/>
    <property type="match status" value="1"/>
</dbReference>
<dbReference type="RefSeq" id="WP_143402761.1">
    <property type="nucleotide sequence ID" value="NZ_FUYF01000024.1"/>
</dbReference>
<accession>A0A1T4Y157</accession>
<dbReference type="GeneID" id="93339003"/>
<dbReference type="InterPro" id="IPR042229">
    <property type="entry name" value="Listeria/Bacterioides_rpt_sf"/>
</dbReference>
<name>A0A1T4Y157_9FIRM</name>
<protein>
    <submittedName>
        <fullName evidence="2">Leucine rich repeat-containing protein</fullName>
    </submittedName>
</protein>
<sequence>MFHLRRLMLILAMLVLLAGCAAAPAAPAVQCRIVLESSPAFTAQTQTAAVTPGQSVTFTLTPADGYTLTGADYPGASLTRTGAAYILTLPDVRYSVAVAVTAEKSDTVLYYNDNCGGGWVTVPVTASHLRLNTAIDGALFTRPGYTLTGWNTAPDGSGQAVGLGSRTESGVRLYAQWAAQNDAAEFTYTVENGAAAITGWQGGGEVLVIPDTLGGAPVVEIAAGAFADAPCKTVIFPDTLRRVQPGAFSGSAAESVTLFDNLQQISDYAFEDCTSLQTLYINAATAPVYSGSYYATFADKYDRLLSLADTQKLVLFSGSSARFGYDSAALDAALPHYEVVNMGVFAYTNALPQLELIRAQMRPGDLLLLSPEFDAAKRQFCTTNAFDDAFFCMAEADYDIVARLNLQQYSGVFSALGSYLQTRADMAARSYAVSPSDLDEDGNAVDTPSYNEYGDYVLYRPDAVDDTPIYGLPVDYTTASFPYDTYIAPANAEFDRFAADGVRVYLTYSPRNSRAVSADSTPEAVAALDAYFRENLDVVFLTPLQDSLMPGRYFYGTDNHLSTNGVTMRTAQVIDALTKQLQGEGIAP</sequence>
<evidence type="ECO:0000313" key="3">
    <source>
        <dbReference type="Proteomes" id="UP000190286"/>
    </source>
</evidence>
<dbReference type="Pfam" id="PF13306">
    <property type="entry name" value="LRR_5"/>
    <property type="match status" value="1"/>
</dbReference>
<dbReference type="Gene3D" id="2.60.40.4270">
    <property type="entry name" value="Listeria-Bacteroides repeat domain"/>
    <property type="match status" value="1"/>
</dbReference>
<evidence type="ECO:0000256" key="1">
    <source>
        <dbReference type="SAM" id="SignalP"/>
    </source>
</evidence>
<dbReference type="STRING" id="745368.SAMN02745178_02569"/>
<keyword evidence="1" id="KW-0732">Signal</keyword>
<proteinExistence type="predicted"/>
<evidence type="ECO:0000313" key="2">
    <source>
        <dbReference type="EMBL" id="SKA95031.1"/>
    </source>
</evidence>
<gene>
    <name evidence="2" type="ORF">SAMN02745178_02569</name>
</gene>
<dbReference type="AlphaFoldDB" id="A0A1T4Y157"/>
<keyword evidence="3" id="KW-1185">Reference proteome</keyword>
<dbReference type="Proteomes" id="UP000190286">
    <property type="component" value="Unassembled WGS sequence"/>
</dbReference>
<organism evidence="2 3">
    <name type="scientific">Gemmiger formicilis</name>
    <dbReference type="NCBI Taxonomy" id="745368"/>
    <lineage>
        <taxon>Bacteria</taxon>
        <taxon>Bacillati</taxon>
        <taxon>Bacillota</taxon>
        <taxon>Clostridia</taxon>
        <taxon>Eubacteriales</taxon>
        <taxon>Gemmiger</taxon>
    </lineage>
</organism>
<dbReference type="PROSITE" id="PS51257">
    <property type="entry name" value="PROKAR_LIPOPROTEIN"/>
    <property type="match status" value="1"/>
</dbReference>
<dbReference type="InterPro" id="IPR032675">
    <property type="entry name" value="LRR_dom_sf"/>
</dbReference>
<feature type="chain" id="PRO_5013363990" evidence="1">
    <location>
        <begin position="26"/>
        <end position="588"/>
    </location>
</feature>
<feature type="signal peptide" evidence="1">
    <location>
        <begin position="1"/>
        <end position="25"/>
    </location>
</feature>
<dbReference type="InterPro" id="IPR026906">
    <property type="entry name" value="LRR_5"/>
</dbReference>
<reference evidence="2 3" key="1">
    <citation type="submission" date="2017-02" db="EMBL/GenBank/DDBJ databases">
        <authorList>
            <person name="Peterson S.W."/>
        </authorList>
    </citation>
    <scope>NUCLEOTIDE SEQUENCE [LARGE SCALE GENOMIC DNA]</scope>
    <source>
        <strain evidence="2 3">ATCC 27749</strain>
    </source>
</reference>
<dbReference type="EMBL" id="FUYF01000024">
    <property type="protein sequence ID" value="SKA95031.1"/>
    <property type="molecule type" value="Genomic_DNA"/>
</dbReference>
<dbReference type="OrthoDB" id="1974471at2"/>